<protein>
    <submittedName>
        <fullName evidence="3">Helix-turn-helix domain protein</fullName>
    </submittedName>
</protein>
<gene>
    <name evidence="3" type="ordered locus">Strop_0510</name>
</gene>
<name>A4X294_SALTO</name>
<dbReference type="Gene3D" id="1.10.260.40">
    <property type="entry name" value="lambda repressor-like DNA-binding domains"/>
    <property type="match status" value="1"/>
</dbReference>
<dbReference type="InterPro" id="IPR001387">
    <property type="entry name" value="Cro/C1-type_HTH"/>
</dbReference>
<dbReference type="CDD" id="cd00093">
    <property type="entry name" value="HTH_XRE"/>
    <property type="match status" value="1"/>
</dbReference>
<dbReference type="AlphaFoldDB" id="A4X294"/>
<dbReference type="HOGENOM" id="CLU_037937_2_0_11"/>
<dbReference type="KEGG" id="stp:Strop_0510"/>
<dbReference type="Proteomes" id="UP000000235">
    <property type="component" value="Chromosome"/>
</dbReference>
<evidence type="ECO:0000256" key="1">
    <source>
        <dbReference type="SAM" id="MobiDB-lite"/>
    </source>
</evidence>
<dbReference type="Pfam" id="PF13560">
    <property type="entry name" value="HTH_31"/>
    <property type="match status" value="1"/>
</dbReference>
<evidence type="ECO:0000259" key="2">
    <source>
        <dbReference type="PROSITE" id="PS50943"/>
    </source>
</evidence>
<dbReference type="PATRIC" id="fig|369723.5.peg.529"/>
<dbReference type="STRING" id="369723.Strop_0510"/>
<dbReference type="InterPro" id="IPR010982">
    <property type="entry name" value="Lambda_DNA-bd_dom_sf"/>
</dbReference>
<keyword evidence="4" id="KW-1185">Reference proteome</keyword>
<proteinExistence type="predicted"/>
<feature type="domain" description="HTH cro/C1-type" evidence="2">
    <location>
        <begin position="34"/>
        <end position="87"/>
    </location>
</feature>
<evidence type="ECO:0000313" key="4">
    <source>
        <dbReference type="Proteomes" id="UP000000235"/>
    </source>
</evidence>
<feature type="region of interest" description="Disordered" evidence="1">
    <location>
        <begin position="97"/>
        <end position="117"/>
    </location>
</feature>
<dbReference type="SMART" id="SM00530">
    <property type="entry name" value="HTH_XRE"/>
    <property type="match status" value="1"/>
</dbReference>
<evidence type="ECO:0000313" key="3">
    <source>
        <dbReference type="EMBL" id="ABP52994.1"/>
    </source>
</evidence>
<feature type="compositionally biased region" description="Low complexity" evidence="1">
    <location>
        <begin position="99"/>
        <end position="109"/>
    </location>
</feature>
<dbReference type="PROSITE" id="PS50943">
    <property type="entry name" value="HTH_CROC1"/>
    <property type="match status" value="1"/>
</dbReference>
<dbReference type="EMBL" id="CP000667">
    <property type="protein sequence ID" value="ABP52994.1"/>
    <property type="molecule type" value="Genomic_DNA"/>
</dbReference>
<sequence length="473" mass="51382">MNGLTVAATSVVMDGNWLPDPVQPAVQMVFGLALRQLRTEAGLSLRALGKAAHYDYTRLSRAERGEHLVDPDVARALDRALQTGGLLGRLRSLEPPVAPARGRAPALPRTTFGDGPGDTVKLELRTADGRTVQVSLTRREFAQLLGSGALHAVLPAGVTDLDQADRLSHSLSGSRVDPEVLGYFQRLLTEHYTADKMLGPRQLLGPVMAQLDVLDTLRRTVRLGDTQPVLQLLTQYAEFAGWLHQDGGDLRAAMHWSDRASQWAQAAGDDEMVAYMLVRKSNIATLDNDPRAVVALAAAARQVRGDVSPKLLALASQQEARGWAQLHNVQRFRACLDRASDLLATHPAGLRPSSPVYLHGYDLDALEEQSASAYRSAGHTATAAAILERKIRQTPNHLARDQAHQRAKLANLVTAGPDPDPERAAELGIACLDAWRQTGSARIAGELHELKRTLARRWPDLPAARPLHDALMA</sequence>
<organism evidence="3 4">
    <name type="scientific">Salinispora tropica (strain ATCC BAA-916 / DSM 44818 / JCM 13857 / NBRC 105044 / CNB-440)</name>
    <dbReference type="NCBI Taxonomy" id="369723"/>
    <lineage>
        <taxon>Bacteria</taxon>
        <taxon>Bacillati</taxon>
        <taxon>Actinomycetota</taxon>
        <taxon>Actinomycetes</taxon>
        <taxon>Micromonosporales</taxon>
        <taxon>Micromonosporaceae</taxon>
        <taxon>Salinispora</taxon>
    </lineage>
</organism>
<dbReference type="GO" id="GO:0003677">
    <property type="term" value="F:DNA binding"/>
    <property type="evidence" value="ECO:0007669"/>
    <property type="project" value="InterPro"/>
</dbReference>
<dbReference type="eggNOG" id="COG1476">
    <property type="taxonomic scope" value="Bacteria"/>
</dbReference>
<reference evidence="4" key="1">
    <citation type="journal article" date="2007" name="Proc. Natl. Acad. Sci. U.S.A.">
        <title>Genome sequencing reveals complex secondary metabolome in the marine actinomycete Salinispora tropica.</title>
        <authorList>
            <person name="Udwary D.W."/>
            <person name="Zeigler L."/>
            <person name="Asolkar R.N."/>
            <person name="Singan V."/>
            <person name="Lapidus A."/>
            <person name="Fenical W."/>
            <person name="Jensen P.R."/>
            <person name="Moore B.S."/>
        </authorList>
    </citation>
    <scope>NUCLEOTIDE SEQUENCE [LARGE SCALE GENOMIC DNA]</scope>
    <source>
        <strain evidence="4">ATCC BAA-916 / DSM 44818 / CNB-440</strain>
    </source>
</reference>
<accession>A4X294</accession>
<dbReference type="SUPFAM" id="SSF47413">
    <property type="entry name" value="lambda repressor-like DNA-binding domains"/>
    <property type="match status" value="1"/>
</dbReference>